<evidence type="ECO:0000313" key="3">
    <source>
        <dbReference type="Proteomes" id="UP000245910"/>
    </source>
</evidence>
<evidence type="ECO:0000313" key="2">
    <source>
        <dbReference type="EMBL" id="CEI67366.1"/>
    </source>
</evidence>
<feature type="compositionally biased region" description="Polar residues" evidence="1">
    <location>
        <begin position="43"/>
        <end position="54"/>
    </location>
</feature>
<evidence type="ECO:0000256" key="1">
    <source>
        <dbReference type="SAM" id="MobiDB-lite"/>
    </source>
</evidence>
<keyword evidence="3" id="KW-1185">Reference proteome</keyword>
<dbReference type="AlphaFoldDB" id="A0A2L2TTL4"/>
<feature type="region of interest" description="Disordered" evidence="1">
    <location>
        <begin position="36"/>
        <end position="56"/>
    </location>
</feature>
<reference evidence="3" key="1">
    <citation type="submission" date="2014-10" db="EMBL/GenBank/DDBJ databases">
        <authorList>
            <person name="King R."/>
        </authorList>
    </citation>
    <scope>NUCLEOTIDE SEQUENCE [LARGE SCALE GENOMIC DNA]</scope>
    <source>
        <strain evidence="3">A3/5</strain>
    </source>
</reference>
<dbReference type="Proteomes" id="UP000245910">
    <property type="component" value="Chromosome I"/>
</dbReference>
<accession>A0A2L2TTL4</accession>
<proteinExistence type="predicted"/>
<name>A0A2L2TTL4_9HYPO</name>
<sequence>MLLGIFRDPKTLMRTLPATVGARLLNENFQDDCDGVEPESHGPWNTATGSQSGGRLQDAWQGPGGLVLRRDQDEHAEWIGSQYGHGWLQWLGLMVSEPPRMLRSYFFY</sequence>
<protein>
    <submittedName>
        <fullName evidence="2">Uncharacterized protein</fullName>
    </submittedName>
</protein>
<organism evidence="2 3">
    <name type="scientific">Fusarium venenatum</name>
    <dbReference type="NCBI Taxonomy" id="56646"/>
    <lineage>
        <taxon>Eukaryota</taxon>
        <taxon>Fungi</taxon>
        <taxon>Dikarya</taxon>
        <taxon>Ascomycota</taxon>
        <taxon>Pezizomycotina</taxon>
        <taxon>Sordariomycetes</taxon>
        <taxon>Hypocreomycetidae</taxon>
        <taxon>Hypocreales</taxon>
        <taxon>Nectriaceae</taxon>
        <taxon>Fusarium</taxon>
    </lineage>
</organism>
<dbReference type="EMBL" id="LN649229">
    <property type="protein sequence ID" value="CEI67366.1"/>
    <property type="molecule type" value="Genomic_DNA"/>
</dbReference>